<keyword evidence="1" id="KW-1133">Transmembrane helix</keyword>
<dbReference type="GO" id="GO:0042765">
    <property type="term" value="C:GPI-anchor transamidase complex"/>
    <property type="evidence" value="ECO:0007669"/>
    <property type="project" value="InterPro"/>
</dbReference>
<sequence>MAGFLPLLLLLLSNVLLRPVVATSGGSYGLGGGPEEFTEELLLKPLPDRKVLSHFHFESRTPPSSANGRHHSLFPKAIAQLANKFRIQELELSFTQGRWNYERWGGLDYISSANAKPPGVELWAIFDLPTDQIDATWKNLTHALSGLFCSSINFLESTTAFCAPRWSFKGHSINLRYGALPREAVCTENLTPWLKLLPCRDKAGLASLLDRSSIYKGYYHSQRLHLLSTKSTGIVLEQTLTVVIQPNPKTTPVFASEKLLQPNWSVSSVFKRAITGKCALSKSSKVFFELEKGLVGEMDRLVSSGSYLGESFDLSVSPNTIVREMDALDGHRDSVFFEYNIANHSETNPLDVGITWKLPLVWSNPQAPFHANRFLMGSGNERGSIAISLQSTQTIELSAYACMMQVVIFQMVPWYVRVYYHTLQILIDGKPQNVSDIVAKILVSPSEDKVAPGIMEIMLTIPCTTESAVLTMDFDKGFLHIDEYPPDANQGFDIPAAIISFPKLPAKDGILEGNMDRSPLLSKFQERNLVQSYTEVLLVPLTTPDFSMPYNVITFTCTVLALYFGSLLNVLRRRVAEEERLLSKAATSQGLLRKLISKFSSKFLGRNPGSTQTQSSPPTAGSGVLFKVIAVALLAVIWHYFLSDSSN</sequence>
<dbReference type="PANTHER" id="PTHR12959:SF11">
    <property type="entry name" value="GPI TRANSAMIDASE COMPONENT PIG-T"/>
    <property type="match status" value="1"/>
</dbReference>
<dbReference type="InterPro" id="IPR007245">
    <property type="entry name" value="PIG-T"/>
</dbReference>
<keyword evidence="1" id="KW-0812">Transmembrane</keyword>
<evidence type="ECO:0000256" key="2">
    <source>
        <dbReference type="SAM" id="SignalP"/>
    </source>
</evidence>
<evidence type="ECO:0000313" key="3">
    <source>
        <dbReference type="EMBL" id="CAA7396222.1"/>
    </source>
</evidence>
<feature type="transmembrane region" description="Helical" evidence="1">
    <location>
        <begin position="550"/>
        <end position="571"/>
    </location>
</feature>
<feature type="chain" id="PRO_5029650127" evidence="2">
    <location>
        <begin position="23"/>
        <end position="647"/>
    </location>
</feature>
<evidence type="ECO:0000313" key="4">
    <source>
        <dbReference type="Proteomes" id="UP000663760"/>
    </source>
</evidence>
<dbReference type="AlphaFoldDB" id="A0A7I8KFA4"/>
<protein>
    <submittedName>
        <fullName evidence="3">Uncharacterized protein</fullName>
    </submittedName>
</protein>
<name>A0A7I8KFA4_SPIIN</name>
<dbReference type="EMBL" id="LR746268">
    <property type="protein sequence ID" value="CAA7396222.1"/>
    <property type="molecule type" value="Genomic_DNA"/>
</dbReference>
<keyword evidence="4" id="KW-1185">Reference proteome</keyword>
<proteinExistence type="predicted"/>
<keyword evidence="2" id="KW-0732">Signal</keyword>
<reference evidence="3" key="1">
    <citation type="submission" date="2020-02" db="EMBL/GenBank/DDBJ databases">
        <authorList>
            <person name="Scholz U."/>
            <person name="Mascher M."/>
            <person name="Fiebig A."/>
        </authorList>
    </citation>
    <scope>NUCLEOTIDE SEQUENCE</scope>
</reference>
<feature type="transmembrane region" description="Helical" evidence="1">
    <location>
        <begin position="624"/>
        <end position="641"/>
    </location>
</feature>
<dbReference type="GO" id="GO:0016255">
    <property type="term" value="P:attachment of GPI anchor to protein"/>
    <property type="evidence" value="ECO:0007669"/>
    <property type="project" value="InterPro"/>
</dbReference>
<dbReference type="Pfam" id="PF04113">
    <property type="entry name" value="Gpi16"/>
    <property type="match status" value="1"/>
</dbReference>
<dbReference type="Proteomes" id="UP000663760">
    <property type="component" value="Chromosome 5"/>
</dbReference>
<accession>A0A7I8KFA4</accession>
<evidence type="ECO:0000256" key="1">
    <source>
        <dbReference type="SAM" id="Phobius"/>
    </source>
</evidence>
<organism evidence="3 4">
    <name type="scientific">Spirodela intermedia</name>
    <name type="common">Intermediate duckweed</name>
    <dbReference type="NCBI Taxonomy" id="51605"/>
    <lineage>
        <taxon>Eukaryota</taxon>
        <taxon>Viridiplantae</taxon>
        <taxon>Streptophyta</taxon>
        <taxon>Embryophyta</taxon>
        <taxon>Tracheophyta</taxon>
        <taxon>Spermatophyta</taxon>
        <taxon>Magnoliopsida</taxon>
        <taxon>Liliopsida</taxon>
        <taxon>Araceae</taxon>
        <taxon>Lemnoideae</taxon>
        <taxon>Spirodela</taxon>
    </lineage>
</organism>
<keyword evidence="1" id="KW-0472">Membrane</keyword>
<gene>
    <name evidence="3" type="ORF">SI8410_05006885</name>
</gene>
<dbReference type="OrthoDB" id="331263at2759"/>
<feature type="signal peptide" evidence="2">
    <location>
        <begin position="1"/>
        <end position="22"/>
    </location>
</feature>
<dbReference type="PANTHER" id="PTHR12959">
    <property type="entry name" value="GPI TRANSAMIDASE COMPONENT PIG-T-RELATED"/>
    <property type="match status" value="1"/>
</dbReference>